<feature type="region of interest" description="Disordered" evidence="1">
    <location>
        <begin position="56"/>
        <end position="85"/>
    </location>
</feature>
<organism evidence="2">
    <name type="scientific">Tetraselmis sp. GSL018</name>
    <dbReference type="NCBI Taxonomy" id="582737"/>
    <lineage>
        <taxon>Eukaryota</taxon>
        <taxon>Viridiplantae</taxon>
        <taxon>Chlorophyta</taxon>
        <taxon>core chlorophytes</taxon>
        <taxon>Chlorodendrophyceae</taxon>
        <taxon>Chlorodendrales</taxon>
        <taxon>Chlorodendraceae</taxon>
        <taxon>Tetraselmis</taxon>
    </lineage>
</organism>
<accession>A0A061QUR0</accession>
<feature type="non-terminal residue" evidence="2">
    <location>
        <position position="1"/>
    </location>
</feature>
<dbReference type="EMBL" id="GBEZ01024983">
    <property type="protein sequence ID" value="JAC62061.1"/>
    <property type="molecule type" value="Transcribed_RNA"/>
</dbReference>
<gene>
    <name evidence="2" type="ORF">TSPGSL018_24408</name>
</gene>
<dbReference type="AlphaFoldDB" id="A0A061QUR0"/>
<name>A0A061QUR0_9CHLO</name>
<feature type="region of interest" description="Disordered" evidence="1">
    <location>
        <begin position="1"/>
        <end position="29"/>
    </location>
</feature>
<sequence length="85" mass="8141">AAAAAAAVRGERPAGSAAEVPAARAGAGEVGDGFAAAAAAPGRERGMERSDILEPAQSRGADRAHAAAAEVAAGAEHSSRRVVGP</sequence>
<protein>
    <submittedName>
        <fullName evidence="2">Uncharacterized protein</fullName>
    </submittedName>
</protein>
<reference evidence="2" key="1">
    <citation type="submission" date="2014-05" db="EMBL/GenBank/DDBJ databases">
        <title>The transcriptome of the halophilic microalga Tetraselmis sp. GSL018 isolated from the Great Salt Lake, Utah.</title>
        <authorList>
            <person name="Jinkerson R.E."/>
            <person name="D'Adamo S."/>
            <person name="Posewitz M.C."/>
        </authorList>
    </citation>
    <scope>NUCLEOTIDE SEQUENCE</scope>
    <source>
        <strain evidence="2">GSL018</strain>
    </source>
</reference>
<evidence type="ECO:0000256" key="1">
    <source>
        <dbReference type="SAM" id="MobiDB-lite"/>
    </source>
</evidence>
<evidence type="ECO:0000313" key="2">
    <source>
        <dbReference type="EMBL" id="JAC62061.1"/>
    </source>
</evidence>
<feature type="compositionally biased region" description="Low complexity" evidence="1">
    <location>
        <begin position="66"/>
        <end position="76"/>
    </location>
</feature>
<proteinExistence type="predicted"/>